<protein>
    <submittedName>
        <fullName evidence="2">Uncharacterized protein</fullName>
    </submittedName>
</protein>
<dbReference type="AlphaFoldDB" id="A0A7X0FC04"/>
<dbReference type="EMBL" id="JACHOU010000018">
    <property type="protein sequence ID" value="MBB6356943.1"/>
    <property type="molecule type" value="Genomic_DNA"/>
</dbReference>
<evidence type="ECO:0000256" key="1">
    <source>
        <dbReference type="SAM" id="MobiDB-lite"/>
    </source>
</evidence>
<sequence length="80" mass="8989">MPNILSRLERLERSSPDTKPQHRVIRLVVSDEEEAEAERLLEAEGFDPDSGDIAIIRLICMAPGSGKEPYIKPPYVLSRS</sequence>
<feature type="region of interest" description="Disordered" evidence="1">
    <location>
        <begin position="1"/>
        <end position="21"/>
    </location>
</feature>
<proteinExistence type="predicted"/>
<keyword evidence="3" id="KW-1185">Reference proteome</keyword>
<reference evidence="2 3" key="1">
    <citation type="submission" date="2020-08" db="EMBL/GenBank/DDBJ databases">
        <title>Genomic Encyclopedia of Type Strains, Phase IV (KMG-IV): sequencing the most valuable type-strain genomes for metagenomic binning, comparative biology and taxonomic classification.</title>
        <authorList>
            <person name="Goeker M."/>
        </authorList>
    </citation>
    <scope>NUCLEOTIDE SEQUENCE [LARGE SCALE GENOMIC DNA]</scope>
    <source>
        <strain evidence="2 3">DSM 7051</strain>
    </source>
</reference>
<feature type="compositionally biased region" description="Basic and acidic residues" evidence="1">
    <location>
        <begin position="7"/>
        <end position="20"/>
    </location>
</feature>
<evidence type="ECO:0000313" key="3">
    <source>
        <dbReference type="Proteomes" id="UP000536262"/>
    </source>
</evidence>
<dbReference type="Proteomes" id="UP000536262">
    <property type="component" value="Unassembled WGS sequence"/>
</dbReference>
<comment type="caution">
    <text evidence="2">The sequence shown here is derived from an EMBL/GenBank/DDBJ whole genome shotgun (WGS) entry which is preliminary data.</text>
</comment>
<name>A0A7X0FC04_9HYPH</name>
<organism evidence="2 3">
    <name type="scientific">Aminobacter aganoensis</name>
    <dbReference type="NCBI Taxonomy" id="83264"/>
    <lineage>
        <taxon>Bacteria</taxon>
        <taxon>Pseudomonadati</taxon>
        <taxon>Pseudomonadota</taxon>
        <taxon>Alphaproteobacteria</taxon>
        <taxon>Hyphomicrobiales</taxon>
        <taxon>Phyllobacteriaceae</taxon>
        <taxon>Aminobacter</taxon>
    </lineage>
</organism>
<evidence type="ECO:0000313" key="2">
    <source>
        <dbReference type="EMBL" id="MBB6356943.1"/>
    </source>
</evidence>
<dbReference type="RefSeq" id="WP_184701480.1">
    <property type="nucleotide sequence ID" value="NZ_BAABEG010000001.1"/>
</dbReference>
<accession>A0A7X0FC04</accession>
<gene>
    <name evidence="2" type="ORF">GGR00_004761</name>
</gene>